<evidence type="ECO:0000256" key="1">
    <source>
        <dbReference type="SAM" id="MobiDB-lite"/>
    </source>
</evidence>
<accession>A0ABY8TWK6</accession>
<dbReference type="EMBL" id="CP126211">
    <property type="protein sequence ID" value="WIA13377.1"/>
    <property type="molecule type" value="Genomic_DNA"/>
</dbReference>
<sequence length="330" mass="35300">MLMESQQIIQRLAAFVNESSYQFALRHSDCTKRGALLQCWVPREQGRQRVLTTQEAPFAILGSSDQLARYKYESSKHHPSCDGADADCAVSRVFANVQAGLTRDASSQPSNGFDRTAEAQSCGIHSNLLLGVYDEEGEGDSSSSSSDCEPVAVLELAMHEVDVDFSQTCTTLREVAQGHGFWLPCLRSARSLDMQESVSASAATLEAAEQETRITSAPLPSIDAVSGGSASSSMQPNKERVRALVAHGGAFRHTGLDGMWSYVGGAQKLVGVPKHASIAELQGQLAGNTLSCASVQFKIKYALPSSPRAVGAGPTYVDLESEEDVEIIGR</sequence>
<organism evidence="2 3">
    <name type="scientific">Tetradesmus obliquus</name>
    <name type="common">Green alga</name>
    <name type="synonym">Acutodesmus obliquus</name>
    <dbReference type="NCBI Taxonomy" id="3088"/>
    <lineage>
        <taxon>Eukaryota</taxon>
        <taxon>Viridiplantae</taxon>
        <taxon>Chlorophyta</taxon>
        <taxon>core chlorophytes</taxon>
        <taxon>Chlorophyceae</taxon>
        <taxon>CS clade</taxon>
        <taxon>Sphaeropleales</taxon>
        <taxon>Scenedesmaceae</taxon>
        <taxon>Tetradesmus</taxon>
    </lineage>
</organism>
<proteinExistence type="predicted"/>
<name>A0ABY8TWK6_TETOB</name>
<dbReference type="Proteomes" id="UP001244341">
    <property type="component" value="Chromosome 4b"/>
</dbReference>
<dbReference type="InterPro" id="IPR045012">
    <property type="entry name" value="NLP"/>
</dbReference>
<dbReference type="PANTHER" id="PTHR32002">
    <property type="entry name" value="PROTEIN NLP8"/>
    <property type="match status" value="1"/>
</dbReference>
<evidence type="ECO:0000313" key="2">
    <source>
        <dbReference type="EMBL" id="WIA13377.1"/>
    </source>
</evidence>
<protein>
    <submittedName>
        <fullName evidence="2">Uncharacterized protein</fullName>
    </submittedName>
</protein>
<evidence type="ECO:0000313" key="3">
    <source>
        <dbReference type="Proteomes" id="UP001244341"/>
    </source>
</evidence>
<reference evidence="2 3" key="1">
    <citation type="submission" date="2023-05" db="EMBL/GenBank/DDBJ databases">
        <title>A 100% complete, gapless, phased diploid assembly of the Scenedesmus obliquus UTEX 3031 genome.</title>
        <authorList>
            <person name="Biondi T.C."/>
            <person name="Hanschen E.R."/>
            <person name="Kwon T."/>
            <person name="Eng W."/>
            <person name="Kruse C.P.S."/>
            <person name="Koehler S.I."/>
            <person name="Kunde Y."/>
            <person name="Gleasner C.D."/>
            <person name="You Mak K.T."/>
            <person name="Polle J."/>
            <person name="Hovde B.T."/>
            <person name="Starkenburg S.R."/>
        </authorList>
    </citation>
    <scope>NUCLEOTIDE SEQUENCE [LARGE SCALE GENOMIC DNA]</scope>
    <source>
        <strain evidence="2 3">DOE0152z</strain>
    </source>
</reference>
<gene>
    <name evidence="2" type="ORF">OEZ85_006957</name>
</gene>
<keyword evidence="3" id="KW-1185">Reference proteome</keyword>
<feature type="region of interest" description="Disordered" evidence="1">
    <location>
        <begin position="209"/>
        <end position="236"/>
    </location>
</feature>
<dbReference type="PANTHER" id="PTHR32002:SF41">
    <property type="entry name" value="PROTEIN NLP8"/>
    <property type="match status" value="1"/>
</dbReference>